<accession>A0A5J4QT84</accession>
<evidence type="ECO:0000313" key="1">
    <source>
        <dbReference type="EMBL" id="KAA6324051.1"/>
    </source>
</evidence>
<comment type="caution">
    <text evidence="1">The sequence shown here is derived from an EMBL/GenBank/DDBJ whole genome shotgun (WGS) entry which is preliminary data.</text>
</comment>
<dbReference type="InterPro" id="IPR015424">
    <property type="entry name" value="PyrdxlP-dep_Trfase"/>
</dbReference>
<dbReference type="InterPro" id="IPR015422">
    <property type="entry name" value="PyrdxlP-dep_Trfase_small"/>
</dbReference>
<dbReference type="EMBL" id="SNRY01002662">
    <property type="protein sequence ID" value="KAA6324051.1"/>
    <property type="molecule type" value="Genomic_DNA"/>
</dbReference>
<name>A0A5J4QT84_9ZZZZ</name>
<proteinExistence type="predicted"/>
<sequence length="65" mass="7947">MHHDLLRRYYFQLNYDTTKITKSNYIYLVSIFFFRRTQVDTLIRVSVEIEDIKDLIADLEQALFI</sequence>
<dbReference type="SUPFAM" id="SSF53383">
    <property type="entry name" value="PLP-dependent transferases"/>
    <property type="match status" value="1"/>
</dbReference>
<reference evidence="1" key="1">
    <citation type="submission" date="2019-03" db="EMBL/GenBank/DDBJ databases">
        <title>Single cell metagenomics reveals metabolic interactions within the superorganism composed of flagellate Streblomastix strix and complex community of Bacteroidetes bacteria on its surface.</title>
        <authorList>
            <person name="Treitli S.C."/>
            <person name="Kolisko M."/>
            <person name="Husnik F."/>
            <person name="Keeling P."/>
            <person name="Hampl V."/>
        </authorList>
    </citation>
    <scope>NUCLEOTIDE SEQUENCE</scope>
    <source>
        <strain evidence="1">STM</strain>
    </source>
</reference>
<organism evidence="1">
    <name type="scientific">termite gut metagenome</name>
    <dbReference type="NCBI Taxonomy" id="433724"/>
    <lineage>
        <taxon>unclassified sequences</taxon>
        <taxon>metagenomes</taxon>
        <taxon>organismal metagenomes</taxon>
    </lineage>
</organism>
<dbReference type="Gene3D" id="3.90.1150.10">
    <property type="entry name" value="Aspartate Aminotransferase, domain 1"/>
    <property type="match status" value="1"/>
</dbReference>
<dbReference type="AlphaFoldDB" id="A0A5J4QT84"/>
<gene>
    <name evidence="1" type="ORF">EZS27_026577</name>
</gene>
<protein>
    <submittedName>
        <fullName evidence="1">Uncharacterized protein</fullName>
    </submittedName>
</protein>